<name>A0A8J6P5Q4_9FIRM</name>
<protein>
    <submittedName>
        <fullName evidence="1">Uncharacterized protein</fullName>
    </submittedName>
</protein>
<gene>
    <name evidence="1" type="ORF">H8702_00430</name>
</gene>
<dbReference type="RefSeq" id="WP_178085695.1">
    <property type="nucleotide sequence ID" value="NZ_FYDD01000003.1"/>
</dbReference>
<accession>A0A8J6P5Q4</accession>
<sequence>MEPVLYHVIKINGDYAIMKTEDGIENTVAMALLPMEIAEGDTVLWENFTYSIIKS</sequence>
<evidence type="ECO:0000313" key="2">
    <source>
        <dbReference type="Proteomes" id="UP000632659"/>
    </source>
</evidence>
<dbReference type="EMBL" id="JACRTL010000001">
    <property type="protein sequence ID" value="MBC8609585.1"/>
    <property type="molecule type" value="Genomic_DNA"/>
</dbReference>
<reference evidence="1" key="1">
    <citation type="submission" date="2020-08" db="EMBL/GenBank/DDBJ databases">
        <title>Genome public.</title>
        <authorList>
            <person name="Liu C."/>
            <person name="Sun Q."/>
        </authorList>
    </citation>
    <scope>NUCLEOTIDE SEQUENCE</scope>
    <source>
        <strain evidence="1">NSJ-15</strain>
    </source>
</reference>
<dbReference type="Proteomes" id="UP000632659">
    <property type="component" value="Unassembled WGS sequence"/>
</dbReference>
<dbReference type="AlphaFoldDB" id="A0A8J6P5Q4"/>
<evidence type="ECO:0000313" key="1">
    <source>
        <dbReference type="EMBL" id="MBC8609585.1"/>
    </source>
</evidence>
<keyword evidence="2" id="KW-1185">Reference proteome</keyword>
<comment type="caution">
    <text evidence="1">The sequence shown here is derived from an EMBL/GenBank/DDBJ whole genome shotgun (WGS) entry which is preliminary data.</text>
</comment>
<organism evidence="1 2">
    <name type="scientific">Massiliimalia timonensis</name>
    <dbReference type="NCBI Taxonomy" id="1987501"/>
    <lineage>
        <taxon>Bacteria</taxon>
        <taxon>Bacillati</taxon>
        <taxon>Bacillota</taxon>
        <taxon>Clostridia</taxon>
        <taxon>Eubacteriales</taxon>
        <taxon>Oscillospiraceae</taxon>
        <taxon>Massiliimalia</taxon>
    </lineage>
</organism>
<proteinExistence type="predicted"/>